<name>A0ABM9L5Z7_9MYCO</name>
<evidence type="ECO:0008006" key="4">
    <source>
        <dbReference type="Google" id="ProtNLM"/>
    </source>
</evidence>
<dbReference type="EMBL" id="OY726394">
    <property type="protein sequence ID" value="CAJ1492976.1"/>
    <property type="molecule type" value="Genomic_DNA"/>
</dbReference>
<accession>A0ABM9L5Z7</accession>
<proteinExistence type="predicted"/>
<keyword evidence="3" id="KW-1185">Reference proteome</keyword>
<reference evidence="2 3" key="1">
    <citation type="submission" date="2023-08" db="EMBL/GenBank/DDBJ databases">
        <authorList>
            <person name="Folkvardsen B D."/>
            <person name="Norman A."/>
        </authorList>
    </citation>
    <scope>NUCLEOTIDE SEQUENCE [LARGE SCALE GENOMIC DNA]</scope>
    <source>
        <strain evidence="2 3">Mu0083</strain>
    </source>
</reference>
<evidence type="ECO:0000313" key="3">
    <source>
        <dbReference type="Proteomes" id="UP001190336"/>
    </source>
</evidence>
<evidence type="ECO:0000256" key="1">
    <source>
        <dbReference type="SAM" id="MobiDB-lite"/>
    </source>
</evidence>
<gene>
    <name evidence="2" type="ORF">MU0083_000037</name>
</gene>
<feature type="region of interest" description="Disordered" evidence="1">
    <location>
        <begin position="39"/>
        <end position="59"/>
    </location>
</feature>
<dbReference type="Proteomes" id="UP001190336">
    <property type="component" value="Chromosome"/>
</dbReference>
<protein>
    <recommendedName>
        <fullName evidence="4">Ribbon-helix-helix protein CopG domain-containing protein</fullName>
    </recommendedName>
</protein>
<organism evidence="2 3">
    <name type="scientific">[Mycobacterium] kokjensenii</name>
    <dbReference type="NCBI Taxonomy" id="3064287"/>
    <lineage>
        <taxon>Bacteria</taxon>
        <taxon>Bacillati</taxon>
        <taxon>Actinomycetota</taxon>
        <taxon>Actinomycetes</taxon>
        <taxon>Mycobacteriales</taxon>
        <taxon>Mycobacteriaceae</taxon>
        <taxon>Mycolicibacter</taxon>
    </lineage>
</organism>
<evidence type="ECO:0000313" key="2">
    <source>
        <dbReference type="EMBL" id="CAJ1492976.1"/>
    </source>
</evidence>
<dbReference type="RefSeq" id="WP_308474698.1">
    <property type="nucleotide sequence ID" value="NZ_OY726394.1"/>
</dbReference>
<sequence>MTSPRPIDYNYADLAADYAANPPHAAEIVGPVEVNPAYLPTGRPARGKPTSGKTPALPVRLPEPIRSELRRRVGNGEAGSESELVRSALLEYFENHPRN</sequence>